<feature type="domain" description="SET" evidence="2">
    <location>
        <begin position="286"/>
        <end position="486"/>
    </location>
</feature>
<evidence type="ECO:0000313" key="3">
    <source>
        <dbReference type="EMBL" id="EWY83721.1"/>
    </source>
</evidence>
<evidence type="ECO:0000259" key="2">
    <source>
        <dbReference type="PROSITE" id="PS50280"/>
    </source>
</evidence>
<dbReference type="InterPro" id="IPR053209">
    <property type="entry name" value="Gramillin-biosynth_MTr"/>
</dbReference>
<dbReference type="AlphaFoldDB" id="W9HU34"/>
<dbReference type="Pfam" id="PF00856">
    <property type="entry name" value="SET"/>
    <property type="match status" value="1"/>
</dbReference>
<dbReference type="PANTHER" id="PTHR47643:SF2">
    <property type="entry name" value="TPR DOMAIN PROTEIN (AFU_ORTHOLOGUE AFUA_5G12710)"/>
    <property type="match status" value="1"/>
</dbReference>
<evidence type="ECO:0000313" key="4">
    <source>
        <dbReference type="Proteomes" id="UP000030753"/>
    </source>
</evidence>
<dbReference type="SUPFAM" id="SSF48452">
    <property type="entry name" value="TPR-like"/>
    <property type="match status" value="1"/>
</dbReference>
<dbReference type="Gene3D" id="2.170.270.10">
    <property type="entry name" value="SET domain"/>
    <property type="match status" value="1"/>
</dbReference>
<dbReference type="Proteomes" id="UP000030753">
    <property type="component" value="Unassembled WGS sequence"/>
</dbReference>
<dbReference type="Gene3D" id="1.25.40.10">
    <property type="entry name" value="Tetratricopeptide repeat domain"/>
    <property type="match status" value="1"/>
</dbReference>
<name>W9HU34_FUSOX</name>
<organism evidence="3 4">
    <name type="scientific">Fusarium oxysporum NRRL 32931</name>
    <dbReference type="NCBI Taxonomy" id="660029"/>
    <lineage>
        <taxon>Eukaryota</taxon>
        <taxon>Fungi</taxon>
        <taxon>Dikarya</taxon>
        <taxon>Ascomycota</taxon>
        <taxon>Pezizomycotina</taxon>
        <taxon>Sordariomycetes</taxon>
        <taxon>Hypocreomycetidae</taxon>
        <taxon>Hypocreales</taxon>
        <taxon>Nectriaceae</taxon>
        <taxon>Fusarium</taxon>
        <taxon>Fusarium oxysporum species complex</taxon>
    </lineage>
</organism>
<proteinExistence type="predicted"/>
<dbReference type="InterPro" id="IPR011990">
    <property type="entry name" value="TPR-like_helical_dom_sf"/>
</dbReference>
<dbReference type="PROSITE" id="PS50280">
    <property type="entry name" value="SET"/>
    <property type="match status" value="1"/>
</dbReference>
<feature type="coiled-coil region" evidence="1">
    <location>
        <begin position="519"/>
        <end position="572"/>
    </location>
</feature>
<gene>
    <name evidence="3" type="ORF">FOYG_13517</name>
</gene>
<dbReference type="EMBL" id="JH717847">
    <property type="protein sequence ID" value="EWY83721.1"/>
    <property type="molecule type" value="Genomic_DNA"/>
</dbReference>
<accession>W9HU34</accession>
<reference evidence="3 4" key="1">
    <citation type="submission" date="2011-06" db="EMBL/GenBank/DDBJ databases">
        <title>The Genome Sequence of Fusarium oxysporum FOSC 3-a.</title>
        <authorList>
            <consortium name="The Broad Institute Genome Sequencing Platform"/>
            <person name="Ma L.-J."/>
            <person name="Gale L.R."/>
            <person name="Schwartz D.C."/>
            <person name="Zhou S."/>
            <person name="Corby-Kistler H."/>
            <person name="Young S.K."/>
            <person name="Zeng Q."/>
            <person name="Gargeya S."/>
            <person name="Fitzgerald M."/>
            <person name="Haas B."/>
            <person name="Abouelleil A."/>
            <person name="Alvarado L."/>
            <person name="Arachchi H.M."/>
            <person name="Berlin A."/>
            <person name="Brown A."/>
            <person name="Chapman S.B."/>
            <person name="Chen Z."/>
            <person name="Dunbar C."/>
            <person name="Freedman E."/>
            <person name="Gearin G."/>
            <person name="Gellesch M."/>
            <person name="Goldberg J."/>
            <person name="Griggs A."/>
            <person name="Gujja S."/>
            <person name="Heiman D."/>
            <person name="Howarth C."/>
            <person name="Larson L."/>
            <person name="Lui A."/>
            <person name="MacDonald P.J.P."/>
            <person name="Mehta T."/>
            <person name="Montmayeur A."/>
            <person name="Murphy C."/>
            <person name="Neiman D."/>
            <person name="Pearson M."/>
            <person name="Priest M."/>
            <person name="Roberts A."/>
            <person name="Saif S."/>
            <person name="Shea T."/>
            <person name="Shenoy N."/>
            <person name="Sisk P."/>
            <person name="Stolte C."/>
            <person name="Sykes S."/>
            <person name="Wortman J."/>
            <person name="Nusbaum C."/>
            <person name="Birren B."/>
        </authorList>
    </citation>
    <scope>NUCLEOTIDE SEQUENCE [LARGE SCALE GENOMIC DNA]</scope>
    <source>
        <strain evidence="4">FOSC 3-a</strain>
    </source>
</reference>
<keyword evidence="1" id="KW-0175">Coiled coil</keyword>
<dbReference type="PANTHER" id="PTHR47643">
    <property type="entry name" value="TPR DOMAIN PROTEIN (AFU_ORTHOLOGUE AFUA_5G12710)"/>
    <property type="match status" value="1"/>
</dbReference>
<dbReference type="CDD" id="cd20071">
    <property type="entry name" value="SET_SMYD"/>
    <property type="match status" value="1"/>
</dbReference>
<dbReference type="InterPro" id="IPR001214">
    <property type="entry name" value="SET_dom"/>
</dbReference>
<evidence type="ECO:0000256" key="1">
    <source>
        <dbReference type="SAM" id="Coils"/>
    </source>
</evidence>
<dbReference type="SUPFAM" id="SSF82199">
    <property type="entry name" value="SET domain"/>
    <property type="match status" value="1"/>
</dbReference>
<sequence>MDAEDMSKVDHIVLMKRNAALDGKLLKRESIERNKKDKNTRFSVTEVPDSYEPCVTPEKDLEPMSIRSLRLETHHRGKKVLLLVIAKPDRINAILNIVEDEEGTAVLIALYHQPEKTYHDERIPKQWRVNRKSLSSAELGAKADEFSSRDKWLPALRLYTLALNAAESPEENQQILLRRSTINLKLDRPRRALHDATEGDGLATSTKESLPQQAHAIYHLGKFEECKQKIEALLDAFPGSVTDVKQLRPDAQARLEEQKKGRYSFNTILTEAEKTPHLIDCATFSSLIEICDALGRGKGLFLTRSVSAGDLILCEKAFSYYLLDDEKSYEIIPILLNNPTEKVTTGGSAYLWLQVMQKLLQNPEHISSFQELFHGSHKKLQITECDGSLVVDSFAVERIIHYNEVNSPRTTSRHLETRVFRMKGTALQIDNNNKHDKFLTSGIWLLTSRINGSCVSNCRRSFIGDMKIIRATQDMPAGTDLLLSYRAPCSVEFYEDVQKHLFSAWSFKCTCDLCKDRDNDRSKEKKAALEKRHKIFNEASGHLKNRVLQFNFAKARTLIKQLENTYNRKSRNKV</sequence>
<dbReference type="InterPro" id="IPR046341">
    <property type="entry name" value="SET_dom_sf"/>
</dbReference>
<dbReference type="HOGENOM" id="CLU_009043_2_0_1"/>
<protein>
    <recommendedName>
        <fullName evidence="2">SET domain-containing protein</fullName>
    </recommendedName>
</protein>
<dbReference type="OrthoDB" id="438641at2759"/>